<dbReference type="PANTHER" id="PTHR46797">
    <property type="entry name" value="HTH-TYPE TRANSCRIPTIONAL REGULATOR"/>
    <property type="match status" value="1"/>
</dbReference>
<reference evidence="4" key="1">
    <citation type="journal article" date="2020" name="Mol. Plant Microbe">
        <title>Rhizobial microsymbionts of the narrowly endemic Oxytropis species growing in Kamchatka are characterized by significant genetic diversity and possess a set of genes that are associated with T3SS and T6SS secretion systems and can affect the development of symbiosis.</title>
        <authorList>
            <person name="Safronova V."/>
            <person name="Guro P."/>
            <person name="Sazanova A."/>
            <person name="Kuznetsova I."/>
            <person name="Belimov A."/>
            <person name="Yakubov V."/>
            <person name="Chirak E."/>
            <person name="Afonin A."/>
            <person name="Gogolev Y."/>
            <person name="Andronov E."/>
            <person name="Tikhonovich I."/>
        </authorList>
    </citation>
    <scope>NUCLEOTIDE SEQUENCE [LARGE SCALE GENOMIC DNA]</scope>
    <source>
        <strain evidence="4">581</strain>
    </source>
</reference>
<dbReference type="InterPro" id="IPR050807">
    <property type="entry name" value="TransReg_Diox_bact_type"/>
</dbReference>
<dbReference type="GO" id="GO:0003700">
    <property type="term" value="F:DNA-binding transcription factor activity"/>
    <property type="evidence" value="ECO:0007669"/>
    <property type="project" value="TreeGrafter"/>
</dbReference>
<dbReference type="GO" id="GO:0005829">
    <property type="term" value="C:cytosol"/>
    <property type="evidence" value="ECO:0007669"/>
    <property type="project" value="TreeGrafter"/>
</dbReference>
<accession>A0A7G6TUI2</accession>
<dbReference type="CDD" id="cd00093">
    <property type="entry name" value="HTH_XRE"/>
    <property type="match status" value="1"/>
</dbReference>
<evidence type="ECO:0000256" key="1">
    <source>
        <dbReference type="ARBA" id="ARBA00023125"/>
    </source>
</evidence>
<name>A0A7G6TUI2_9BRAD</name>
<dbReference type="InterPro" id="IPR001387">
    <property type="entry name" value="Cro/C1-type_HTH"/>
</dbReference>
<dbReference type="Proteomes" id="UP000515291">
    <property type="component" value="Chromosome"/>
</dbReference>
<evidence type="ECO:0000259" key="2">
    <source>
        <dbReference type="PROSITE" id="PS50943"/>
    </source>
</evidence>
<dbReference type="AlphaFoldDB" id="A0A7G6TUI2"/>
<dbReference type="RefSeq" id="WP_184515154.1">
    <property type="nucleotide sequence ID" value="NZ_CP050292.1"/>
</dbReference>
<gene>
    <name evidence="3" type="ORF">HB776_03510</name>
</gene>
<dbReference type="PROSITE" id="PS50943">
    <property type="entry name" value="HTH_CROC1"/>
    <property type="match status" value="1"/>
</dbReference>
<proteinExistence type="predicted"/>
<dbReference type="GO" id="GO:0003677">
    <property type="term" value="F:DNA binding"/>
    <property type="evidence" value="ECO:0007669"/>
    <property type="project" value="UniProtKB-KW"/>
</dbReference>
<organism evidence="3 4">
    <name type="scientific">Tardiphaga robiniae</name>
    <dbReference type="NCBI Taxonomy" id="943830"/>
    <lineage>
        <taxon>Bacteria</taxon>
        <taxon>Pseudomonadati</taxon>
        <taxon>Pseudomonadota</taxon>
        <taxon>Alphaproteobacteria</taxon>
        <taxon>Hyphomicrobiales</taxon>
        <taxon>Nitrobacteraceae</taxon>
        <taxon>Tardiphaga</taxon>
    </lineage>
</organism>
<dbReference type="SUPFAM" id="SSF47413">
    <property type="entry name" value="lambda repressor-like DNA-binding domains"/>
    <property type="match status" value="1"/>
</dbReference>
<dbReference type="KEGG" id="trb:HB776_03510"/>
<dbReference type="PANTHER" id="PTHR46797:SF24">
    <property type="entry name" value="DNA-BINDING PHAGE PROTEIN"/>
    <property type="match status" value="1"/>
</dbReference>
<feature type="domain" description="HTH cro/C1-type" evidence="2">
    <location>
        <begin position="16"/>
        <end position="70"/>
    </location>
</feature>
<dbReference type="Gene3D" id="1.10.260.40">
    <property type="entry name" value="lambda repressor-like DNA-binding domains"/>
    <property type="match status" value="1"/>
</dbReference>
<evidence type="ECO:0000313" key="3">
    <source>
        <dbReference type="EMBL" id="QND70414.1"/>
    </source>
</evidence>
<evidence type="ECO:0000313" key="4">
    <source>
        <dbReference type="Proteomes" id="UP000515291"/>
    </source>
</evidence>
<dbReference type="SMART" id="SM00530">
    <property type="entry name" value="HTH_XRE"/>
    <property type="match status" value="1"/>
</dbReference>
<dbReference type="InterPro" id="IPR010982">
    <property type="entry name" value="Lambda_DNA-bd_dom_sf"/>
</dbReference>
<sequence length="119" mass="13035">MTKFSVVEKTGFAERIKELRTQKDLSASAFAKLAKVTPASVWQWENNGTSPRAETLTTIAETFGVTEEYLLHGRRKGDRLGKVVAASAASPAAFKEASLEDMIRAIEAKGFTVSIRTKE</sequence>
<dbReference type="Pfam" id="PF01381">
    <property type="entry name" value="HTH_3"/>
    <property type="match status" value="1"/>
</dbReference>
<keyword evidence="1" id="KW-0238">DNA-binding</keyword>
<protein>
    <submittedName>
        <fullName evidence="3">Helix-turn-helix transcriptional regulator</fullName>
    </submittedName>
</protein>
<dbReference type="EMBL" id="CP050292">
    <property type="protein sequence ID" value="QND70414.1"/>
    <property type="molecule type" value="Genomic_DNA"/>
</dbReference>